<dbReference type="Pfam" id="PF25278">
    <property type="entry name" value="DUF7872"/>
    <property type="match status" value="2"/>
</dbReference>
<proteinExistence type="predicted"/>
<name>F4RDM3_MELLP</name>
<dbReference type="InParanoid" id="F4RDM3"/>
<dbReference type="PANTHER" id="PTHR33339">
    <property type="entry name" value="LYSM DOMAIN-CONTAINING PROTEIN"/>
    <property type="match status" value="1"/>
</dbReference>
<dbReference type="VEuPathDB" id="FungiDB:MELLADRAFT_104118"/>
<dbReference type="GeneID" id="18922171"/>
<feature type="domain" description="DUF7872" evidence="1">
    <location>
        <begin position="134"/>
        <end position="221"/>
    </location>
</feature>
<dbReference type="HOGENOM" id="CLU_030195_1_0_1"/>
<feature type="domain" description="DUF7872" evidence="1">
    <location>
        <begin position="263"/>
        <end position="357"/>
    </location>
</feature>
<sequence length="365" mass="40163">MNVTNLACGIGRSCDVGQLCSGAQAPAWYILVATQNWNDLMNSIYTSIAFADSSCNGHRSEPTTKRHNNQNCHVKLPLSTSSLALIGVLASSTGIVPGWVFPGCGIWVYLTIQGFLYTTVSEIGLWQNTMRDPPDVISGYTKWADFSWTLSMMQDRTQQMIANYTLGVLQAGISTQKGMYGALQNGAFLEAPLSPPESEALNAYERVVTLRLLSAVLKSQSQTDEICRVFLSFEEVIPVIIQDLTGLLMVHQFCLTATIPELQADGTKTIKKFFGSSKIATKYGFTPEFLTTAAWNCQKKYGKYEYDPYAEAGLPLDINTECIFNLPVCDCTEQVVKEARERGVRTAKACQDAGVPIYAPKSHPR</sequence>
<dbReference type="InterPro" id="IPR057194">
    <property type="entry name" value="DUF7872"/>
</dbReference>
<dbReference type="OrthoDB" id="2501761at2759"/>
<dbReference type="KEGG" id="mlr:MELLADRAFT_104118"/>
<dbReference type="Proteomes" id="UP000001072">
    <property type="component" value="Unassembled WGS sequence"/>
</dbReference>
<dbReference type="RefSeq" id="XP_007407309.1">
    <property type="nucleotide sequence ID" value="XM_007407247.1"/>
</dbReference>
<protein>
    <recommendedName>
        <fullName evidence="1">DUF7872 domain-containing protein</fullName>
    </recommendedName>
</protein>
<dbReference type="AlphaFoldDB" id="F4RDM3"/>
<evidence type="ECO:0000313" key="3">
    <source>
        <dbReference type="Proteomes" id="UP000001072"/>
    </source>
</evidence>
<accession>F4RDM3</accession>
<evidence type="ECO:0000313" key="2">
    <source>
        <dbReference type="EMBL" id="EGG09582.1"/>
    </source>
</evidence>
<dbReference type="PANTHER" id="PTHR33339:SF1">
    <property type="entry name" value="LYSM DOMAIN-CONTAINING PROTEIN"/>
    <property type="match status" value="1"/>
</dbReference>
<keyword evidence="3" id="KW-1185">Reference proteome</keyword>
<reference evidence="3" key="1">
    <citation type="journal article" date="2011" name="Proc. Natl. Acad. Sci. U.S.A.">
        <title>Obligate biotrophy features unraveled by the genomic analysis of rust fungi.</title>
        <authorList>
            <person name="Duplessis S."/>
            <person name="Cuomo C.A."/>
            <person name="Lin Y.-C."/>
            <person name="Aerts A."/>
            <person name="Tisserant E."/>
            <person name="Veneault-Fourrey C."/>
            <person name="Joly D.L."/>
            <person name="Hacquard S."/>
            <person name="Amselem J."/>
            <person name="Cantarel B.L."/>
            <person name="Chiu R."/>
            <person name="Coutinho P.M."/>
            <person name="Feau N."/>
            <person name="Field M."/>
            <person name="Frey P."/>
            <person name="Gelhaye E."/>
            <person name="Goldberg J."/>
            <person name="Grabherr M.G."/>
            <person name="Kodira C.D."/>
            <person name="Kohler A."/>
            <person name="Kuees U."/>
            <person name="Lindquist E.A."/>
            <person name="Lucas S.M."/>
            <person name="Mago R."/>
            <person name="Mauceli E."/>
            <person name="Morin E."/>
            <person name="Murat C."/>
            <person name="Pangilinan J.L."/>
            <person name="Park R."/>
            <person name="Pearson M."/>
            <person name="Quesneville H."/>
            <person name="Rouhier N."/>
            <person name="Sakthikumar S."/>
            <person name="Salamov A.A."/>
            <person name="Schmutz J."/>
            <person name="Selles B."/>
            <person name="Shapiro H."/>
            <person name="Tanguay P."/>
            <person name="Tuskan G.A."/>
            <person name="Henrissat B."/>
            <person name="Van de Peer Y."/>
            <person name="Rouze P."/>
            <person name="Ellis J.G."/>
            <person name="Dodds P.N."/>
            <person name="Schein J.E."/>
            <person name="Zhong S."/>
            <person name="Hamelin R.C."/>
            <person name="Grigoriev I.V."/>
            <person name="Szabo L.J."/>
            <person name="Martin F."/>
        </authorList>
    </citation>
    <scope>NUCLEOTIDE SEQUENCE [LARGE SCALE GENOMIC DNA]</scope>
    <source>
        <strain evidence="3">98AG31 / pathotype 3-4-7</strain>
    </source>
</reference>
<organism evidence="3">
    <name type="scientific">Melampsora larici-populina (strain 98AG31 / pathotype 3-4-7)</name>
    <name type="common">Poplar leaf rust fungus</name>
    <dbReference type="NCBI Taxonomy" id="747676"/>
    <lineage>
        <taxon>Eukaryota</taxon>
        <taxon>Fungi</taxon>
        <taxon>Dikarya</taxon>
        <taxon>Basidiomycota</taxon>
        <taxon>Pucciniomycotina</taxon>
        <taxon>Pucciniomycetes</taxon>
        <taxon>Pucciniales</taxon>
        <taxon>Melampsoraceae</taxon>
        <taxon>Melampsora</taxon>
    </lineage>
</organism>
<evidence type="ECO:0000259" key="1">
    <source>
        <dbReference type="Pfam" id="PF25278"/>
    </source>
</evidence>
<dbReference type="EMBL" id="GL883097">
    <property type="protein sequence ID" value="EGG09582.1"/>
    <property type="molecule type" value="Genomic_DNA"/>
</dbReference>
<gene>
    <name evidence="2" type="ORF">MELLADRAFT_104118</name>
</gene>